<name>A0A2T5V5V4_9HYPH</name>
<keyword evidence="1 3" id="KW-0807">Transducer</keyword>
<feature type="domain" description="Methyl-accepting transducer" evidence="5">
    <location>
        <begin position="391"/>
        <end position="623"/>
    </location>
</feature>
<dbReference type="GO" id="GO:0004888">
    <property type="term" value="F:transmembrane signaling receptor activity"/>
    <property type="evidence" value="ECO:0007669"/>
    <property type="project" value="InterPro"/>
</dbReference>
<dbReference type="PROSITE" id="PS50111">
    <property type="entry name" value="CHEMOTAXIS_TRANSDUC_2"/>
    <property type="match status" value="1"/>
</dbReference>
<dbReference type="RefSeq" id="WP_170122162.1">
    <property type="nucleotide sequence ID" value="NZ_QAYG01000008.1"/>
</dbReference>
<dbReference type="GO" id="GO:0016020">
    <property type="term" value="C:membrane"/>
    <property type="evidence" value="ECO:0007669"/>
    <property type="project" value="InterPro"/>
</dbReference>
<evidence type="ECO:0000256" key="3">
    <source>
        <dbReference type="PROSITE-ProRule" id="PRU00284"/>
    </source>
</evidence>
<gene>
    <name evidence="6" type="ORF">C8N35_108172</name>
</gene>
<evidence type="ECO:0000259" key="5">
    <source>
        <dbReference type="PROSITE" id="PS50111"/>
    </source>
</evidence>
<evidence type="ECO:0000256" key="2">
    <source>
        <dbReference type="ARBA" id="ARBA00029447"/>
    </source>
</evidence>
<proteinExistence type="inferred from homology"/>
<dbReference type="InterPro" id="IPR004090">
    <property type="entry name" value="Chemotax_Me-accpt_rcpt"/>
</dbReference>
<dbReference type="AlphaFoldDB" id="A0A2T5V5V4"/>
<keyword evidence="4" id="KW-0732">Signal</keyword>
<organism evidence="6 7">
    <name type="scientific">Breoghania corrubedonensis</name>
    <dbReference type="NCBI Taxonomy" id="665038"/>
    <lineage>
        <taxon>Bacteria</taxon>
        <taxon>Pseudomonadati</taxon>
        <taxon>Pseudomonadota</taxon>
        <taxon>Alphaproteobacteria</taxon>
        <taxon>Hyphomicrobiales</taxon>
        <taxon>Stappiaceae</taxon>
        <taxon>Breoghania</taxon>
    </lineage>
</organism>
<reference evidence="6 7" key="1">
    <citation type="submission" date="2018-04" db="EMBL/GenBank/DDBJ databases">
        <title>Genomic Encyclopedia of Archaeal and Bacterial Type Strains, Phase II (KMG-II): from individual species to whole genera.</title>
        <authorList>
            <person name="Goeker M."/>
        </authorList>
    </citation>
    <scope>NUCLEOTIDE SEQUENCE [LARGE SCALE GENOMIC DNA]</scope>
    <source>
        <strain evidence="6 7">DSM 23382</strain>
    </source>
</reference>
<dbReference type="SMART" id="SM00283">
    <property type="entry name" value="MA"/>
    <property type="match status" value="1"/>
</dbReference>
<evidence type="ECO:0000256" key="4">
    <source>
        <dbReference type="SAM" id="SignalP"/>
    </source>
</evidence>
<dbReference type="GO" id="GO:0007165">
    <property type="term" value="P:signal transduction"/>
    <property type="evidence" value="ECO:0007669"/>
    <property type="project" value="UniProtKB-KW"/>
</dbReference>
<dbReference type="PANTHER" id="PTHR32089:SF112">
    <property type="entry name" value="LYSOZYME-LIKE PROTEIN-RELATED"/>
    <property type="match status" value="1"/>
</dbReference>
<sequence length="647" mass="67377">MSVFRLVLLCLGGALAAAALWMAHADEARRATRAGARDALRMDLADTLISLRDFRDAASRYLNNPSRERIGPVSEAEWRLRDRLNALGTLPAPADGSGEGHVKASDLIAELDGLHNLLENVRSSQKAIGSDRTSGLLGRLKEAGDAAAAAFGKELSRRHAPAGLKDVASAFDKARRIETVFLVTQGSVDPSGYRGELDGLVGKLRAARIPAKLEARLAGQLSGYRDAFVAYVEAVLRRSAATRGVESGLDRLVGDLSAKLEALRGTSANVGPGGNRLLLLARPGALLTAGLGLCVLAAFGLGRSLAERRNTALPVDDETRRGLGLAHEPVGTVCVAETVSDAADAKAERAEALAEVQKAGAAWTARNERIEDMAQHLEETVFVAIASLKTAAGAMNEAVEAVAVTSKNVLGAADMSGTNHQAVLEALEAVRAQRDELAGSLASFGTLAERTDAVTTAARGRSGGGDAVMTRLSGSAERIGNMLEAIRAVADRTNMLALNATIEAARAGAAGKGFAVVAQEVKQLAGQTAQATQDIEAEIGAIRAATDDAVAAFSEVAGVIDTVDGVASSVRETQAWQEDRIAELTMRLDEASGLGGDGEKTAAVIRKARGQAQQTGAAVDRLAVIMLEEASRVEGEVKDFIAGLRAL</sequence>
<evidence type="ECO:0000313" key="6">
    <source>
        <dbReference type="EMBL" id="PTW59135.1"/>
    </source>
</evidence>
<dbReference type="Proteomes" id="UP000244081">
    <property type="component" value="Unassembled WGS sequence"/>
</dbReference>
<protein>
    <submittedName>
        <fullName evidence="6">Methyl-accepting chemotaxis protein</fullName>
    </submittedName>
</protein>
<dbReference type="PANTHER" id="PTHR32089">
    <property type="entry name" value="METHYL-ACCEPTING CHEMOTAXIS PROTEIN MCPB"/>
    <property type="match status" value="1"/>
</dbReference>
<feature type="chain" id="PRO_5015480871" evidence="4">
    <location>
        <begin position="26"/>
        <end position="647"/>
    </location>
</feature>
<evidence type="ECO:0000313" key="7">
    <source>
        <dbReference type="Proteomes" id="UP000244081"/>
    </source>
</evidence>
<dbReference type="Gene3D" id="1.10.287.950">
    <property type="entry name" value="Methyl-accepting chemotaxis protein"/>
    <property type="match status" value="1"/>
</dbReference>
<dbReference type="GO" id="GO:0006935">
    <property type="term" value="P:chemotaxis"/>
    <property type="evidence" value="ECO:0007669"/>
    <property type="project" value="InterPro"/>
</dbReference>
<comment type="similarity">
    <text evidence="2">Belongs to the methyl-accepting chemotaxis (MCP) protein family.</text>
</comment>
<dbReference type="InterPro" id="IPR004089">
    <property type="entry name" value="MCPsignal_dom"/>
</dbReference>
<comment type="caution">
    <text evidence="6">The sequence shown here is derived from an EMBL/GenBank/DDBJ whole genome shotgun (WGS) entry which is preliminary data.</text>
</comment>
<accession>A0A2T5V5V4</accession>
<keyword evidence="7" id="KW-1185">Reference proteome</keyword>
<dbReference type="PRINTS" id="PR00260">
    <property type="entry name" value="CHEMTRNSDUCR"/>
</dbReference>
<dbReference type="SUPFAM" id="SSF58104">
    <property type="entry name" value="Methyl-accepting chemotaxis protein (MCP) signaling domain"/>
    <property type="match status" value="1"/>
</dbReference>
<dbReference type="Pfam" id="PF00015">
    <property type="entry name" value="MCPsignal"/>
    <property type="match status" value="1"/>
</dbReference>
<feature type="signal peptide" evidence="4">
    <location>
        <begin position="1"/>
        <end position="25"/>
    </location>
</feature>
<evidence type="ECO:0000256" key="1">
    <source>
        <dbReference type="ARBA" id="ARBA00023224"/>
    </source>
</evidence>
<dbReference type="EMBL" id="QAYG01000008">
    <property type="protein sequence ID" value="PTW59135.1"/>
    <property type="molecule type" value="Genomic_DNA"/>
</dbReference>